<reference evidence="4" key="1">
    <citation type="submission" date="2010-08" db="EMBL/GenBank/DDBJ databases">
        <authorList>
            <consortium name="Caenorhabditis japonica Sequencing Consortium"/>
            <person name="Wilson R.K."/>
        </authorList>
    </citation>
    <scope>NUCLEOTIDE SEQUENCE [LARGE SCALE GENOMIC DNA]</scope>
    <source>
        <strain evidence="4">DF5081</strain>
    </source>
</reference>
<evidence type="ECO:0000259" key="2">
    <source>
        <dbReference type="PROSITE" id="PS50878"/>
    </source>
</evidence>
<proteinExistence type="predicted"/>
<organism evidence="3 4">
    <name type="scientific">Caenorhabditis japonica</name>
    <dbReference type="NCBI Taxonomy" id="281687"/>
    <lineage>
        <taxon>Eukaryota</taxon>
        <taxon>Metazoa</taxon>
        <taxon>Ecdysozoa</taxon>
        <taxon>Nematoda</taxon>
        <taxon>Chromadorea</taxon>
        <taxon>Rhabditida</taxon>
        <taxon>Rhabditina</taxon>
        <taxon>Rhabditomorpha</taxon>
        <taxon>Rhabditoidea</taxon>
        <taxon>Rhabditidae</taxon>
        <taxon>Peloderinae</taxon>
        <taxon>Caenorhabditis</taxon>
    </lineage>
</organism>
<keyword evidence="1" id="KW-1133">Transmembrane helix</keyword>
<evidence type="ECO:0000256" key="1">
    <source>
        <dbReference type="SAM" id="Phobius"/>
    </source>
</evidence>
<dbReference type="PANTHER" id="PTHR33332">
    <property type="entry name" value="REVERSE TRANSCRIPTASE DOMAIN-CONTAINING PROTEIN"/>
    <property type="match status" value="1"/>
</dbReference>
<evidence type="ECO:0000313" key="4">
    <source>
        <dbReference type="Proteomes" id="UP000005237"/>
    </source>
</evidence>
<name>A0A8R1ITP4_CAEJA</name>
<dbReference type="Gene3D" id="3.30.70.270">
    <property type="match status" value="1"/>
</dbReference>
<reference evidence="3" key="2">
    <citation type="submission" date="2022-06" db="UniProtKB">
        <authorList>
            <consortium name="EnsemblMetazoa"/>
        </authorList>
    </citation>
    <scope>IDENTIFICATION</scope>
    <source>
        <strain evidence="3">DF5081</strain>
    </source>
</reference>
<dbReference type="InterPro" id="IPR043128">
    <property type="entry name" value="Rev_trsase/Diguanyl_cyclase"/>
</dbReference>
<feature type="transmembrane region" description="Helical" evidence="1">
    <location>
        <begin position="179"/>
        <end position="201"/>
    </location>
</feature>
<dbReference type="PROSITE" id="PS50878">
    <property type="entry name" value="RT_POL"/>
    <property type="match status" value="1"/>
</dbReference>
<dbReference type="Pfam" id="PF00078">
    <property type="entry name" value="RVT_1"/>
    <property type="match status" value="1"/>
</dbReference>
<dbReference type="AlphaFoldDB" id="A0A8R1ITP4"/>
<dbReference type="PRINTS" id="PR01345">
    <property type="entry name" value="CERVTRCPTASE"/>
</dbReference>
<accession>A0A8R1ITP4</accession>
<feature type="domain" description="Reverse transcriptase" evidence="2">
    <location>
        <begin position="1"/>
        <end position="273"/>
    </location>
</feature>
<dbReference type="EnsemblMetazoa" id="CJA43028.1">
    <property type="protein sequence ID" value="CJA43028.1"/>
    <property type="gene ID" value="WBGene00218876"/>
</dbReference>
<sequence>MHAISSDCQDFLDFVDSHGLKQQVLFPTRISDAGTSNFLDLVFCSGPSICHDVSPISPLLLSDHLAIKFILMLPSSIRHSTTLRQSTHLLYRKCNFKELNAAFLRFNWARQFSYFSNCESELNHFLRIFNELILSFTSSTDHRPKVSSLLSRNTLFRKIKRRHSSWSTKKIRQATKRNFFPITYGVLQGTVTGPFLFLIYIDDLLSSFPEDVRVTAFADDIKLFSNNSVSLQKSIDIVVAWCTKWKLALANNKTLVLHLGKSNPNVEYFTGALKVKATSCARDLGIFVDNKLTYRYVRPATSARFPYRLVFCGHKNNSFLHRNFSLWDRIVPYFHDLVSEDAFAKRISLLLLEYFVT</sequence>
<evidence type="ECO:0000313" key="3">
    <source>
        <dbReference type="EnsemblMetazoa" id="CJA43028.1"/>
    </source>
</evidence>
<protein>
    <submittedName>
        <fullName evidence="3">Reverse transcriptase domain-containing protein</fullName>
    </submittedName>
</protein>
<keyword evidence="4" id="KW-1185">Reference proteome</keyword>
<keyword evidence="1" id="KW-0812">Transmembrane</keyword>
<dbReference type="SUPFAM" id="SSF56672">
    <property type="entry name" value="DNA/RNA polymerases"/>
    <property type="match status" value="1"/>
</dbReference>
<dbReference type="InterPro" id="IPR043502">
    <property type="entry name" value="DNA/RNA_pol_sf"/>
</dbReference>
<dbReference type="InterPro" id="IPR000477">
    <property type="entry name" value="RT_dom"/>
</dbReference>
<keyword evidence="1" id="KW-0472">Membrane</keyword>
<dbReference type="Proteomes" id="UP000005237">
    <property type="component" value="Unassembled WGS sequence"/>
</dbReference>